<name>A0A0A9GGH2_ARUDO</name>
<organism evidence="1">
    <name type="scientific">Arundo donax</name>
    <name type="common">Giant reed</name>
    <name type="synonym">Donax arundinaceus</name>
    <dbReference type="NCBI Taxonomy" id="35708"/>
    <lineage>
        <taxon>Eukaryota</taxon>
        <taxon>Viridiplantae</taxon>
        <taxon>Streptophyta</taxon>
        <taxon>Embryophyta</taxon>
        <taxon>Tracheophyta</taxon>
        <taxon>Spermatophyta</taxon>
        <taxon>Magnoliopsida</taxon>
        <taxon>Liliopsida</taxon>
        <taxon>Poales</taxon>
        <taxon>Poaceae</taxon>
        <taxon>PACMAD clade</taxon>
        <taxon>Arundinoideae</taxon>
        <taxon>Arundineae</taxon>
        <taxon>Arundo</taxon>
    </lineage>
</organism>
<evidence type="ECO:0000313" key="1">
    <source>
        <dbReference type="EMBL" id="JAE19783.1"/>
    </source>
</evidence>
<reference evidence="1" key="2">
    <citation type="journal article" date="2015" name="Data Brief">
        <title>Shoot transcriptome of the giant reed, Arundo donax.</title>
        <authorList>
            <person name="Barrero R.A."/>
            <person name="Guerrero F.D."/>
            <person name="Moolhuijzen P."/>
            <person name="Goolsby J.A."/>
            <person name="Tidwell J."/>
            <person name="Bellgard S.E."/>
            <person name="Bellgard M.I."/>
        </authorList>
    </citation>
    <scope>NUCLEOTIDE SEQUENCE</scope>
    <source>
        <tissue evidence="1">Shoot tissue taken approximately 20 cm above the soil surface</tissue>
    </source>
</reference>
<accession>A0A0A9GGH2</accession>
<sequence length="30" mass="3487">MFRCLLELNSVLARSTFFLMEITCVAMYSP</sequence>
<proteinExistence type="predicted"/>
<dbReference type="EMBL" id="GBRH01178113">
    <property type="protein sequence ID" value="JAE19783.1"/>
    <property type="molecule type" value="Transcribed_RNA"/>
</dbReference>
<dbReference type="AlphaFoldDB" id="A0A0A9GGH2"/>
<protein>
    <submittedName>
        <fullName evidence="1">Uncharacterized protein</fullName>
    </submittedName>
</protein>
<reference evidence="1" key="1">
    <citation type="submission" date="2014-09" db="EMBL/GenBank/DDBJ databases">
        <authorList>
            <person name="Magalhaes I.L.F."/>
            <person name="Oliveira U."/>
            <person name="Santos F.R."/>
            <person name="Vidigal T.H.D.A."/>
            <person name="Brescovit A.D."/>
            <person name="Santos A.J."/>
        </authorList>
    </citation>
    <scope>NUCLEOTIDE SEQUENCE</scope>
    <source>
        <tissue evidence="1">Shoot tissue taken approximately 20 cm above the soil surface</tissue>
    </source>
</reference>